<dbReference type="AlphaFoldDB" id="A0A3P8WIJ7"/>
<dbReference type="Ensembl" id="ENSCSET00000024806.1">
    <property type="protein sequence ID" value="ENSCSEP00000024475.1"/>
    <property type="gene ID" value="ENSCSEG00000015636.1"/>
</dbReference>
<dbReference type="GeneTree" id="ENSGT00940000157139"/>
<dbReference type="InterPro" id="IPR012674">
    <property type="entry name" value="Calycin"/>
</dbReference>
<proteinExistence type="inferred from homology"/>
<dbReference type="Proteomes" id="UP000265120">
    <property type="component" value="Chromosome 15"/>
</dbReference>
<dbReference type="SUPFAM" id="SSF50814">
    <property type="entry name" value="Lipocalins"/>
    <property type="match status" value="1"/>
</dbReference>
<dbReference type="GO" id="GO:0008289">
    <property type="term" value="F:lipid binding"/>
    <property type="evidence" value="ECO:0007669"/>
    <property type="project" value="InterPro"/>
</dbReference>
<sequence length="123" mass="14126">MAFTGKYVLEKEENLEEFLKAVGIKKEDLSNEAMITDMYQNDRFRLTKTVKDKTWNNQFTIGQESELQTEAGETFKTTVTLNGGKLKIQFPKYLYTAEVQEHKLIEVRSAGAVSSTTTSRRMM</sequence>
<keyword evidence="3" id="KW-1185">Reference proteome</keyword>
<reference evidence="2" key="2">
    <citation type="submission" date="2025-08" db="UniProtKB">
        <authorList>
            <consortium name="Ensembl"/>
        </authorList>
    </citation>
    <scope>IDENTIFICATION</scope>
</reference>
<dbReference type="Gene3D" id="2.40.128.20">
    <property type="match status" value="1"/>
</dbReference>
<dbReference type="OMA" id="TFECDEN"/>
<evidence type="ECO:0000313" key="2">
    <source>
        <dbReference type="Ensembl" id="ENSCSEP00000024475.1"/>
    </source>
</evidence>
<dbReference type="Pfam" id="PF14651">
    <property type="entry name" value="Lipocalin_7"/>
    <property type="match status" value="1"/>
</dbReference>
<dbReference type="InParanoid" id="A0A3P8WIJ7"/>
<organism evidence="2 3">
    <name type="scientific">Cynoglossus semilaevis</name>
    <name type="common">Tongue sole</name>
    <dbReference type="NCBI Taxonomy" id="244447"/>
    <lineage>
        <taxon>Eukaryota</taxon>
        <taxon>Metazoa</taxon>
        <taxon>Chordata</taxon>
        <taxon>Craniata</taxon>
        <taxon>Vertebrata</taxon>
        <taxon>Euteleostomi</taxon>
        <taxon>Actinopterygii</taxon>
        <taxon>Neopterygii</taxon>
        <taxon>Teleostei</taxon>
        <taxon>Neoteleostei</taxon>
        <taxon>Acanthomorphata</taxon>
        <taxon>Carangaria</taxon>
        <taxon>Pleuronectiformes</taxon>
        <taxon>Pleuronectoidei</taxon>
        <taxon>Cynoglossidae</taxon>
        <taxon>Cynoglossinae</taxon>
        <taxon>Cynoglossus</taxon>
    </lineage>
</organism>
<reference evidence="2" key="3">
    <citation type="submission" date="2025-09" db="UniProtKB">
        <authorList>
            <consortium name="Ensembl"/>
        </authorList>
    </citation>
    <scope>IDENTIFICATION</scope>
</reference>
<dbReference type="STRING" id="244447.ENSCSEP00000024475"/>
<comment type="similarity">
    <text evidence="1">Belongs to the calycin superfamily. Fatty-acid binding protein (FABP) family.</text>
</comment>
<dbReference type="PRINTS" id="PR00178">
    <property type="entry name" value="FATTYACIDBP"/>
</dbReference>
<reference evidence="2 3" key="1">
    <citation type="journal article" date="2014" name="Nat. Genet.">
        <title>Whole-genome sequence of a flatfish provides insights into ZW sex chromosome evolution and adaptation to a benthic lifestyle.</title>
        <authorList>
            <person name="Chen S."/>
            <person name="Zhang G."/>
            <person name="Shao C."/>
            <person name="Huang Q."/>
            <person name="Liu G."/>
            <person name="Zhang P."/>
            <person name="Song W."/>
            <person name="An N."/>
            <person name="Chalopin D."/>
            <person name="Volff J.N."/>
            <person name="Hong Y."/>
            <person name="Li Q."/>
            <person name="Sha Z."/>
            <person name="Zhou H."/>
            <person name="Xie M."/>
            <person name="Yu Q."/>
            <person name="Liu Y."/>
            <person name="Xiang H."/>
            <person name="Wang N."/>
            <person name="Wu K."/>
            <person name="Yang C."/>
            <person name="Zhou Q."/>
            <person name="Liao X."/>
            <person name="Yang L."/>
            <person name="Hu Q."/>
            <person name="Zhang J."/>
            <person name="Meng L."/>
            <person name="Jin L."/>
            <person name="Tian Y."/>
            <person name="Lian J."/>
            <person name="Yang J."/>
            <person name="Miao G."/>
            <person name="Liu S."/>
            <person name="Liang Z."/>
            <person name="Yan F."/>
            <person name="Li Y."/>
            <person name="Sun B."/>
            <person name="Zhang H."/>
            <person name="Zhang J."/>
            <person name="Zhu Y."/>
            <person name="Du M."/>
            <person name="Zhao Y."/>
            <person name="Schartl M."/>
            <person name="Tang Q."/>
            <person name="Wang J."/>
        </authorList>
    </citation>
    <scope>NUCLEOTIDE SEQUENCE</scope>
</reference>
<dbReference type="InterPro" id="IPR000463">
    <property type="entry name" value="Fatty_acid-bd"/>
</dbReference>
<evidence type="ECO:0000313" key="3">
    <source>
        <dbReference type="Proteomes" id="UP000265120"/>
    </source>
</evidence>
<evidence type="ECO:0000256" key="1">
    <source>
        <dbReference type="ARBA" id="ARBA00008390"/>
    </source>
</evidence>
<dbReference type="PANTHER" id="PTHR11955">
    <property type="entry name" value="FATTY ACID BINDING PROTEIN"/>
    <property type="match status" value="1"/>
</dbReference>
<protein>
    <submittedName>
        <fullName evidence="2">Gastrotropin-like</fullName>
    </submittedName>
</protein>
<name>A0A3P8WIJ7_CYNSE</name>
<dbReference type="InterPro" id="IPR031259">
    <property type="entry name" value="ILBP"/>
</dbReference>
<accession>A0A3P8WIJ7</accession>